<proteinExistence type="predicted"/>
<organism evidence="1">
    <name type="scientific">Ostreococcus tauri</name>
    <name type="common">Marine green alga</name>
    <dbReference type="NCBI Taxonomy" id="70448"/>
    <lineage>
        <taxon>Eukaryota</taxon>
        <taxon>Viridiplantae</taxon>
        <taxon>Chlorophyta</taxon>
        <taxon>Mamiellophyceae</taxon>
        <taxon>Mamiellales</taxon>
        <taxon>Bathycoccaceae</taxon>
        <taxon>Ostreococcus</taxon>
    </lineage>
</organism>
<protein>
    <submittedName>
        <fullName evidence="1">Uncharacterized protein</fullName>
    </submittedName>
</protein>
<evidence type="ECO:0000313" key="1">
    <source>
        <dbReference type="EMBL" id="OUS48378.1"/>
    </source>
</evidence>
<gene>
    <name evidence="1" type="ORF">BE221DRAFT_18708</name>
</gene>
<reference evidence="1" key="1">
    <citation type="submission" date="2017-04" db="EMBL/GenBank/DDBJ databases">
        <title>Population genomics of picophytoplankton unveils novel chromosome hypervariability.</title>
        <authorList>
            <consortium name="DOE Joint Genome Institute"/>
            <person name="Blanc-Mathieu R."/>
            <person name="Krasovec M."/>
            <person name="Hebrard M."/>
            <person name="Yau S."/>
            <person name="Desgranges E."/>
            <person name="Martin J."/>
            <person name="Schackwitz W."/>
            <person name="Kuo A."/>
            <person name="Salin G."/>
            <person name="Donnadieu C."/>
            <person name="Desdevises Y."/>
            <person name="Sanchez-Ferandin S."/>
            <person name="Moreau H."/>
            <person name="Rivals E."/>
            <person name="Grigoriev I.V."/>
            <person name="Grimsley N."/>
            <person name="Eyre-Walker A."/>
            <person name="Piganeau G."/>
        </authorList>
    </citation>
    <scope>NUCLEOTIDE SEQUENCE [LARGE SCALE GENOMIC DNA]</scope>
    <source>
        <strain evidence="1">RCC 1115</strain>
    </source>
</reference>
<dbReference type="AlphaFoldDB" id="A0A1Y5IFM9"/>
<name>A0A1Y5IFM9_OSTTA</name>
<sequence>MSSLLDARYVVRSSVDRARKTRGGTAVVAASARSVNASKRVVGDESTTRRGLLGGIVGVPIALHARAALASAEYIEDTLAVLDACERLADGRGSDVDDAFVKAWYGRNKNRYSQSEQGRSFLMTSKVVALVRGGNVDSRKLTEWVPLARGLTNGTITGRAAREAYGSAVWANNDKTDAKNRIGLCIFGATAPTQAMGIDCSGF</sequence>
<dbReference type="Proteomes" id="UP000195557">
    <property type="component" value="Unassembled WGS sequence"/>
</dbReference>
<dbReference type="EMBL" id="KZ155774">
    <property type="protein sequence ID" value="OUS48378.1"/>
    <property type="molecule type" value="Genomic_DNA"/>
</dbReference>
<accession>A0A1Y5IFM9</accession>